<dbReference type="EMBL" id="JAGYPG010000001">
    <property type="protein sequence ID" value="MBS4193643.1"/>
    <property type="molecule type" value="Genomic_DNA"/>
</dbReference>
<protein>
    <submittedName>
        <fullName evidence="1">Uncharacterized protein</fullName>
    </submittedName>
</protein>
<reference evidence="1 2" key="1">
    <citation type="submission" date="2021-05" db="EMBL/GenBank/DDBJ databases">
        <title>Novel Bacillus species.</title>
        <authorList>
            <person name="Liu G."/>
        </authorList>
    </citation>
    <scope>NUCLEOTIDE SEQUENCE [LARGE SCALE GENOMIC DNA]</scope>
    <source>
        <strain evidence="2">FJAT-49780</strain>
    </source>
</reference>
<dbReference type="Proteomes" id="UP000681414">
    <property type="component" value="Unassembled WGS sequence"/>
</dbReference>
<accession>A0A942T9G4</accession>
<gene>
    <name evidence="1" type="ORF">KHA97_00985</name>
</gene>
<dbReference type="AlphaFoldDB" id="A0A942T9G4"/>
<organism evidence="1 2">
    <name type="scientific">Lederbergia citri</name>
    <dbReference type="NCBI Taxonomy" id="2833580"/>
    <lineage>
        <taxon>Bacteria</taxon>
        <taxon>Bacillati</taxon>
        <taxon>Bacillota</taxon>
        <taxon>Bacilli</taxon>
        <taxon>Bacillales</taxon>
        <taxon>Bacillaceae</taxon>
        <taxon>Lederbergia</taxon>
    </lineage>
</organism>
<evidence type="ECO:0000313" key="1">
    <source>
        <dbReference type="EMBL" id="MBS4193643.1"/>
    </source>
</evidence>
<keyword evidence="2" id="KW-1185">Reference proteome</keyword>
<dbReference type="RefSeq" id="WP_213122937.1">
    <property type="nucleotide sequence ID" value="NZ_JAGYPG010000001.1"/>
</dbReference>
<sequence length="193" mass="22935">MKSAVVFSARQLLGYEFCVQLLEKGYTVFAEDFMEWQNEDHEEKWLFIGRNANLQYNQLDDLLSAKQNKYIDYVFIPLPDFYSRDFPQIQKQFIDLLKNITKDEAISQSNFIIIQPSAIHYRNSYFYNEIEKVKSEIHERGTMVMEYYVPVDEQDTFLLFTSKLNEKWSTLDLTSSIANEIICHVENSIYTKK</sequence>
<proteinExistence type="predicted"/>
<name>A0A942T9G4_9BACI</name>
<comment type="caution">
    <text evidence="1">The sequence shown here is derived from an EMBL/GenBank/DDBJ whole genome shotgun (WGS) entry which is preliminary data.</text>
</comment>
<evidence type="ECO:0000313" key="2">
    <source>
        <dbReference type="Proteomes" id="UP000681414"/>
    </source>
</evidence>